<protein>
    <recommendedName>
        <fullName evidence="3">MHC class I-like antigen recognition-like domain-containing protein</fullName>
    </recommendedName>
</protein>
<feature type="region of interest" description="Disordered" evidence="2">
    <location>
        <begin position="228"/>
        <end position="268"/>
    </location>
</feature>
<feature type="domain" description="MHC class I-like antigen recognition-like" evidence="3">
    <location>
        <begin position="74"/>
        <end position="162"/>
    </location>
</feature>
<dbReference type="OrthoDB" id="8936120at2759"/>
<keyword evidence="5" id="KW-1185">Reference proteome</keyword>
<feature type="compositionally biased region" description="Pro residues" evidence="2">
    <location>
        <begin position="233"/>
        <end position="246"/>
    </location>
</feature>
<dbReference type="AlphaFoldDB" id="A0A9Q1DCX3"/>
<accession>A0A9Q1DCX3</accession>
<comment type="caution">
    <text evidence="4">The sequence shown here is derived from an EMBL/GenBank/DDBJ whole genome shotgun (WGS) entry which is preliminary data.</text>
</comment>
<dbReference type="PANTHER" id="PTHR16675:SF237">
    <property type="entry name" value="MHC CLASS I ANTIGEN TRANSCRIPT VARIANT 1-RELATED"/>
    <property type="match status" value="1"/>
</dbReference>
<dbReference type="InterPro" id="IPR011162">
    <property type="entry name" value="MHC_I/II-like_Ag-recog"/>
</dbReference>
<dbReference type="GO" id="GO:0006955">
    <property type="term" value="P:immune response"/>
    <property type="evidence" value="ECO:0007669"/>
    <property type="project" value="TreeGrafter"/>
</dbReference>
<dbReference type="InterPro" id="IPR011161">
    <property type="entry name" value="MHC_I-like_Ag-recog"/>
</dbReference>
<dbReference type="Proteomes" id="UP001152803">
    <property type="component" value="Unassembled WGS sequence"/>
</dbReference>
<keyword evidence="1" id="KW-0325">Glycoprotein</keyword>
<dbReference type="PANTHER" id="PTHR16675">
    <property type="entry name" value="MHC CLASS I-RELATED"/>
    <property type="match status" value="1"/>
</dbReference>
<evidence type="ECO:0000313" key="4">
    <source>
        <dbReference type="EMBL" id="KAJ8267452.1"/>
    </source>
</evidence>
<evidence type="ECO:0000256" key="2">
    <source>
        <dbReference type="SAM" id="MobiDB-lite"/>
    </source>
</evidence>
<dbReference type="SUPFAM" id="SSF54452">
    <property type="entry name" value="MHC antigen-recognition domain"/>
    <property type="match status" value="1"/>
</dbReference>
<organism evidence="4 5">
    <name type="scientific">Conger conger</name>
    <name type="common">Conger eel</name>
    <name type="synonym">Muraena conger</name>
    <dbReference type="NCBI Taxonomy" id="82655"/>
    <lineage>
        <taxon>Eukaryota</taxon>
        <taxon>Metazoa</taxon>
        <taxon>Chordata</taxon>
        <taxon>Craniata</taxon>
        <taxon>Vertebrata</taxon>
        <taxon>Euteleostomi</taxon>
        <taxon>Actinopterygii</taxon>
        <taxon>Neopterygii</taxon>
        <taxon>Teleostei</taxon>
        <taxon>Anguilliformes</taxon>
        <taxon>Congridae</taxon>
        <taxon>Conger</taxon>
    </lineage>
</organism>
<proteinExistence type="predicted"/>
<dbReference type="GO" id="GO:0009897">
    <property type="term" value="C:external side of plasma membrane"/>
    <property type="evidence" value="ECO:0007669"/>
    <property type="project" value="TreeGrafter"/>
</dbReference>
<dbReference type="InterPro" id="IPR037055">
    <property type="entry name" value="MHC_I-like_Ag-recog_sf"/>
</dbReference>
<dbReference type="InterPro" id="IPR050208">
    <property type="entry name" value="MHC_class-I_related"/>
</dbReference>
<evidence type="ECO:0000259" key="3">
    <source>
        <dbReference type="Pfam" id="PF00129"/>
    </source>
</evidence>
<evidence type="ECO:0000313" key="5">
    <source>
        <dbReference type="Proteomes" id="UP001152803"/>
    </source>
</evidence>
<sequence>MTVVEFFFVIGQTFYSEANNLRYCGRRRSFRRKHTKDSDVCLYRAQLQQHFARMKKLISLTLILYGIHATYAASHSIKYFYTAVTAGIDFPEFTIVGLVDDEQFVYYDSNTRRMVPKTDWMKKNEGKDYWDRESQIILGPQQTFKNNIGIAMQRFNQTQGRRRVQTEARGRSVGVTLGSWEVTLQRDHRGVCTELHGAPRCQPVRLHPLPVSSVKHQEHPAQALLLGRGEPRLSPPATAPTPPPGTFPSSWLESEGRSHGRVLLPATG</sequence>
<dbReference type="GO" id="GO:0005615">
    <property type="term" value="C:extracellular space"/>
    <property type="evidence" value="ECO:0007669"/>
    <property type="project" value="TreeGrafter"/>
</dbReference>
<dbReference type="Pfam" id="PF00129">
    <property type="entry name" value="MHC_I"/>
    <property type="match status" value="1"/>
</dbReference>
<gene>
    <name evidence="4" type="ORF">COCON_G00126240</name>
</gene>
<dbReference type="EMBL" id="JAFJMO010000009">
    <property type="protein sequence ID" value="KAJ8267452.1"/>
    <property type="molecule type" value="Genomic_DNA"/>
</dbReference>
<name>A0A9Q1DCX3_CONCO</name>
<reference evidence="4" key="1">
    <citation type="journal article" date="2023" name="Science">
        <title>Genome structures resolve the early diversification of teleost fishes.</title>
        <authorList>
            <person name="Parey E."/>
            <person name="Louis A."/>
            <person name="Montfort J."/>
            <person name="Bouchez O."/>
            <person name="Roques C."/>
            <person name="Iampietro C."/>
            <person name="Lluch J."/>
            <person name="Castinel A."/>
            <person name="Donnadieu C."/>
            <person name="Desvignes T."/>
            <person name="Floi Bucao C."/>
            <person name="Jouanno E."/>
            <person name="Wen M."/>
            <person name="Mejri S."/>
            <person name="Dirks R."/>
            <person name="Jansen H."/>
            <person name="Henkel C."/>
            <person name="Chen W.J."/>
            <person name="Zahm M."/>
            <person name="Cabau C."/>
            <person name="Klopp C."/>
            <person name="Thompson A.W."/>
            <person name="Robinson-Rechavi M."/>
            <person name="Braasch I."/>
            <person name="Lecointre G."/>
            <person name="Bobe J."/>
            <person name="Postlethwait J.H."/>
            <person name="Berthelot C."/>
            <person name="Roest Crollius H."/>
            <person name="Guiguen Y."/>
        </authorList>
    </citation>
    <scope>NUCLEOTIDE SEQUENCE</scope>
    <source>
        <strain evidence="4">Concon-B</strain>
    </source>
</reference>
<evidence type="ECO:0000256" key="1">
    <source>
        <dbReference type="ARBA" id="ARBA00023180"/>
    </source>
</evidence>
<dbReference type="Gene3D" id="3.30.500.10">
    <property type="entry name" value="MHC class I-like antigen recognition-like"/>
    <property type="match status" value="1"/>
</dbReference>